<evidence type="ECO:0000256" key="4">
    <source>
        <dbReference type="ARBA" id="ARBA00023136"/>
    </source>
</evidence>
<feature type="transmembrane region" description="Helical" evidence="5">
    <location>
        <begin position="20"/>
        <end position="36"/>
    </location>
</feature>
<evidence type="ECO:0000256" key="5">
    <source>
        <dbReference type="SAM" id="Phobius"/>
    </source>
</evidence>
<gene>
    <name evidence="6" type="ORF">RhiirC2_771930</name>
</gene>
<dbReference type="InterPro" id="IPR023298">
    <property type="entry name" value="ATPase_P-typ_TM_dom_sf"/>
</dbReference>
<feature type="transmembrane region" description="Helical" evidence="5">
    <location>
        <begin position="56"/>
        <end position="75"/>
    </location>
</feature>
<dbReference type="PANTHER" id="PTHR42861">
    <property type="entry name" value="CALCIUM-TRANSPORTING ATPASE"/>
    <property type="match status" value="1"/>
</dbReference>
<dbReference type="Gene3D" id="1.20.1110.10">
    <property type="entry name" value="Calcium-transporting ATPase, transmembrane domain"/>
    <property type="match status" value="2"/>
</dbReference>
<dbReference type="SUPFAM" id="SSF56784">
    <property type="entry name" value="HAD-like"/>
    <property type="match status" value="1"/>
</dbReference>
<feature type="transmembrane region" description="Helical" evidence="5">
    <location>
        <begin position="117"/>
        <end position="140"/>
    </location>
</feature>
<organism evidence="6 7">
    <name type="scientific">Rhizophagus irregularis</name>
    <dbReference type="NCBI Taxonomy" id="588596"/>
    <lineage>
        <taxon>Eukaryota</taxon>
        <taxon>Fungi</taxon>
        <taxon>Fungi incertae sedis</taxon>
        <taxon>Mucoromycota</taxon>
        <taxon>Glomeromycotina</taxon>
        <taxon>Glomeromycetes</taxon>
        <taxon>Glomerales</taxon>
        <taxon>Glomeraceae</taxon>
        <taxon>Rhizophagus</taxon>
    </lineage>
</organism>
<dbReference type="AlphaFoldDB" id="A0A2N1NSP8"/>
<dbReference type="Proteomes" id="UP000233469">
    <property type="component" value="Unassembled WGS sequence"/>
</dbReference>
<reference evidence="6 7" key="2">
    <citation type="submission" date="2017-10" db="EMBL/GenBank/DDBJ databases">
        <title>Extensive intraspecific genome diversity in a model arbuscular mycorrhizal fungus.</title>
        <authorList>
            <person name="Chen E.C.H."/>
            <person name="Morin E."/>
            <person name="Baudet D."/>
            <person name="Noel J."/>
            <person name="Ndikumana S."/>
            <person name="Charron P."/>
            <person name="St-Onge C."/>
            <person name="Giorgi J."/>
            <person name="Grigoriev I.V."/>
            <person name="Roux C."/>
            <person name="Martin F.M."/>
            <person name="Corradi N."/>
        </authorList>
    </citation>
    <scope>NUCLEOTIDE SEQUENCE [LARGE SCALE GENOMIC DNA]</scope>
    <source>
        <strain evidence="6 7">C2</strain>
    </source>
</reference>
<evidence type="ECO:0000313" key="6">
    <source>
        <dbReference type="EMBL" id="PKK76909.1"/>
    </source>
</evidence>
<dbReference type="SUPFAM" id="SSF81665">
    <property type="entry name" value="Calcium ATPase, transmembrane domain M"/>
    <property type="match status" value="1"/>
</dbReference>
<dbReference type="Gene3D" id="3.40.50.1000">
    <property type="entry name" value="HAD superfamily/HAD-like"/>
    <property type="match status" value="2"/>
</dbReference>
<evidence type="ECO:0000256" key="2">
    <source>
        <dbReference type="ARBA" id="ARBA00022692"/>
    </source>
</evidence>
<dbReference type="EMBL" id="LLXL01000157">
    <property type="protein sequence ID" value="PKK76909.1"/>
    <property type="molecule type" value="Genomic_DNA"/>
</dbReference>
<keyword evidence="3 5" id="KW-1133">Transmembrane helix</keyword>
<dbReference type="VEuPathDB" id="FungiDB:RhiirFUN_012236"/>
<comment type="caution">
    <text evidence="6">The sequence shown here is derived from an EMBL/GenBank/DDBJ whole genome shotgun (WGS) entry which is preliminary data.</text>
</comment>
<proteinExistence type="predicted"/>
<comment type="subcellular location">
    <subcellularLocation>
        <location evidence="1">Membrane</location>
    </subcellularLocation>
</comment>
<reference evidence="6 7" key="1">
    <citation type="submission" date="2016-04" db="EMBL/GenBank/DDBJ databases">
        <title>Genome analyses suggest a sexual origin of heterokaryosis in a supposedly ancient asexual fungus.</title>
        <authorList>
            <person name="Ropars J."/>
            <person name="Sedzielewska K."/>
            <person name="Noel J."/>
            <person name="Charron P."/>
            <person name="Farinelli L."/>
            <person name="Marton T."/>
            <person name="Kruger M."/>
            <person name="Pelin A."/>
            <person name="Brachmann A."/>
            <person name="Corradi N."/>
        </authorList>
    </citation>
    <scope>NUCLEOTIDE SEQUENCE [LARGE SCALE GENOMIC DNA]</scope>
    <source>
        <strain evidence="6 7">C2</strain>
    </source>
</reference>
<dbReference type="InterPro" id="IPR023214">
    <property type="entry name" value="HAD_sf"/>
</dbReference>
<keyword evidence="4 5" id="KW-0472">Membrane</keyword>
<accession>A0A2N1NSP8</accession>
<protein>
    <submittedName>
        <fullName evidence="6">Calcium ATPase</fullName>
    </submittedName>
</protein>
<name>A0A2N1NSP8_9GLOM</name>
<evidence type="ECO:0000256" key="1">
    <source>
        <dbReference type="ARBA" id="ARBA00004370"/>
    </source>
</evidence>
<evidence type="ECO:0000256" key="3">
    <source>
        <dbReference type="ARBA" id="ARBA00022989"/>
    </source>
</evidence>
<keyword evidence="2 5" id="KW-0812">Transmembrane</keyword>
<evidence type="ECO:0000313" key="7">
    <source>
        <dbReference type="Proteomes" id="UP000233469"/>
    </source>
</evidence>
<dbReference type="VEuPathDB" id="FungiDB:RhiirA1_449649"/>
<dbReference type="GO" id="GO:0016020">
    <property type="term" value="C:membrane"/>
    <property type="evidence" value="ECO:0007669"/>
    <property type="project" value="UniProtKB-SubCell"/>
</dbReference>
<dbReference type="InterPro" id="IPR036412">
    <property type="entry name" value="HAD-like_sf"/>
</dbReference>
<dbReference type="VEuPathDB" id="FungiDB:FUN_015046"/>
<sequence>MGRSKGIVNTEMKTEIGKIAKSLASTSVIFLFNNLYDYTNNNELCDALWSLEFTGVIYLIFMDFTVGIAQLTCLVDRDEKSSRLKSEARRSVVESNNAIILAIIVFSVNKWKVSDEVAIYAISLVIPEGLIAAITLTMALGVRQMAKNYAIVRKLNALEALGSVTNICSDKTGTLQLKLGFRMMVPTDFRVEMVQASALVIWSSLKRSKAAIQKCFGAGIEVHMLTADHPTAAAAIAKELLMLQKFILLSGNAAEIVKLIIGLSFFDRDGISINLMPLLQILFLNMVSSSPPAMGLGIGRASSDTMNYSPCSKGGIFTWDPSL</sequence>